<dbReference type="AlphaFoldDB" id="A0A6A6LR49"/>
<accession>A0A6A6LR49</accession>
<evidence type="ECO:0000256" key="1">
    <source>
        <dbReference type="ARBA" id="ARBA00004370"/>
    </source>
</evidence>
<dbReference type="InterPro" id="IPR036259">
    <property type="entry name" value="MFS_trans_sf"/>
</dbReference>
<dbReference type="Proteomes" id="UP000467840">
    <property type="component" value="Chromosome 16"/>
</dbReference>
<protein>
    <recommendedName>
        <fullName evidence="10">Major facilitator superfamily (MFS) profile domain-containing protein</fullName>
    </recommendedName>
</protein>
<dbReference type="GO" id="GO:0016020">
    <property type="term" value="C:membrane"/>
    <property type="evidence" value="ECO:0007669"/>
    <property type="project" value="UniProtKB-SubCell"/>
</dbReference>
<dbReference type="PANTHER" id="PTHR23500">
    <property type="entry name" value="SOLUTE CARRIER FAMILY 2, FACILITATED GLUCOSE TRANSPORTER"/>
    <property type="match status" value="1"/>
</dbReference>
<dbReference type="GO" id="GO:0015144">
    <property type="term" value="F:carbohydrate transmembrane transporter activity"/>
    <property type="evidence" value="ECO:0007669"/>
    <property type="project" value="InterPro"/>
</dbReference>
<evidence type="ECO:0000256" key="6">
    <source>
        <dbReference type="ARBA" id="ARBA00023136"/>
    </source>
</evidence>
<dbReference type="PANTHER" id="PTHR23500:SF429">
    <property type="entry name" value="MAJOR FACILITATOR SUPERFAMILY (MFS) PROFILE DOMAIN-CONTAINING PROTEIN"/>
    <property type="match status" value="1"/>
</dbReference>
<evidence type="ECO:0000256" key="2">
    <source>
        <dbReference type="ARBA" id="ARBA00010992"/>
    </source>
</evidence>
<comment type="caution">
    <text evidence="8">The sequence shown here is derived from an EMBL/GenBank/DDBJ whole genome shotgun (WGS) entry which is preliminary data.</text>
</comment>
<keyword evidence="3" id="KW-0813">Transport</keyword>
<evidence type="ECO:0000313" key="8">
    <source>
        <dbReference type="EMBL" id="KAF2303920.1"/>
    </source>
</evidence>
<evidence type="ECO:0000313" key="9">
    <source>
        <dbReference type="Proteomes" id="UP000467840"/>
    </source>
</evidence>
<feature type="transmembrane region" description="Helical" evidence="7">
    <location>
        <begin position="20"/>
        <end position="39"/>
    </location>
</feature>
<comment type="subcellular location">
    <subcellularLocation>
        <location evidence="1">Membrane</location>
    </subcellularLocation>
</comment>
<keyword evidence="9" id="KW-1185">Reference proteome</keyword>
<gene>
    <name evidence="8" type="ORF">GH714_024553</name>
</gene>
<name>A0A6A6LR49_HEVBR</name>
<evidence type="ECO:0000256" key="7">
    <source>
        <dbReference type="SAM" id="Phobius"/>
    </source>
</evidence>
<reference evidence="8 9" key="1">
    <citation type="journal article" date="2020" name="Mol. Plant">
        <title>The Chromosome-Based Rubber Tree Genome Provides New Insights into Spurge Genome Evolution and Rubber Biosynthesis.</title>
        <authorList>
            <person name="Liu J."/>
            <person name="Shi C."/>
            <person name="Shi C.C."/>
            <person name="Li W."/>
            <person name="Zhang Q.J."/>
            <person name="Zhang Y."/>
            <person name="Li K."/>
            <person name="Lu H.F."/>
            <person name="Shi C."/>
            <person name="Zhu S.T."/>
            <person name="Xiao Z.Y."/>
            <person name="Nan H."/>
            <person name="Yue Y."/>
            <person name="Zhu X.G."/>
            <person name="Wu Y."/>
            <person name="Hong X.N."/>
            <person name="Fan G.Y."/>
            <person name="Tong Y."/>
            <person name="Zhang D."/>
            <person name="Mao C.L."/>
            <person name="Liu Y.L."/>
            <person name="Hao S.J."/>
            <person name="Liu W.Q."/>
            <person name="Lv M.Q."/>
            <person name="Zhang H.B."/>
            <person name="Liu Y."/>
            <person name="Hu-Tang G.R."/>
            <person name="Wang J.P."/>
            <person name="Wang J.H."/>
            <person name="Sun Y.H."/>
            <person name="Ni S.B."/>
            <person name="Chen W.B."/>
            <person name="Zhang X.C."/>
            <person name="Jiao Y.N."/>
            <person name="Eichler E.E."/>
            <person name="Li G.H."/>
            <person name="Liu X."/>
            <person name="Gao L.Z."/>
        </authorList>
    </citation>
    <scope>NUCLEOTIDE SEQUENCE [LARGE SCALE GENOMIC DNA]</scope>
    <source>
        <strain evidence="9">cv. GT1</strain>
        <tissue evidence="8">Leaf</tissue>
    </source>
</reference>
<sequence>MFAHRPLASEKTSDYLGRPYTIVLAATTFLIGALLMGLAPSFHILMAGCVVAGIGIVSESAEEAEFRVVEITKAASSGSGQGGSSSTSWHGQGVWKELLLRSSPPVRRMLIAAIGLIFFMQASGNDAVIYYCPEVFKAAGIHSKKMLFGVNVTMGFAKTFGFG</sequence>
<proteinExistence type="inferred from homology"/>
<comment type="similarity">
    <text evidence="2">Belongs to the major facilitator superfamily. Sugar transporter (TC 2.A.1.1) family.</text>
</comment>
<dbReference type="SUPFAM" id="SSF103473">
    <property type="entry name" value="MFS general substrate transporter"/>
    <property type="match status" value="1"/>
</dbReference>
<dbReference type="InterPro" id="IPR005828">
    <property type="entry name" value="MFS_sugar_transport-like"/>
</dbReference>
<dbReference type="EMBL" id="JAAGAX010000009">
    <property type="protein sequence ID" value="KAF2303920.1"/>
    <property type="molecule type" value="Genomic_DNA"/>
</dbReference>
<dbReference type="Gene3D" id="1.20.1250.20">
    <property type="entry name" value="MFS general substrate transporter like domains"/>
    <property type="match status" value="2"/>
</dbReference>
<evidence type="ECO:0008006" key="10">
    <source>
        <dbReference type="Google" id="ProtNLM"/>
    </source>
</evidence>
<organism evidence="8 9">
    <name type="scientific">Hevea brasiliensis</name>
    <name type="common">Para rubber tree</name>
    <name type="synonym">Siphonia brasiliensis</name>
    <dbReference type="NCBI Taxonomy" id="3981"/>
    <lineage>
        <taxon>Eukaryota</taxon>
        <taxon>Viridiplantae</taxon>
        <taxon>Streptophyta</taxon>
        <taxon>Embryophyta</taxon>
        <taxon>Tracheophyta</taxon>
        <taxon>Spermatophyta</taxon>
        <taxon>Magnoliopsida</taxon>
        <taxon>eudicotyledons</taxon>
        <taxon>Gunneridae</taxon>
        <taxon>Pentapetalae</taxon>
        <taxon>rosids</taxon>
        <taxon>fabids</taxon>
        <taxon>Malpighiales</taxon>
        <taxon>Euphorbiaceae</taxon>
        <taxon>Crotonoideae</taxon>
        <taxon>Micrandreae</taxon>
        <taxon>Hevea</taxon>
    </lineage>
</organism>
<evidence type="ECO:0000256" key="5">
    <source>
        <dbReference type="ARBA" id="ARBA00022989"/>
    </source>
</evidence>
<evidence type="ECO:0000256" key="3">
    <source>
        <dbReference type="ARBA" id="ARBA00022448"/>
    </source>
</evidence>
<dbReference type="InterPro" id="IPR045262">
    <property type="entry name" value="STP/PLT_plant"/>
</dbReference>
<keyword evidence="6 7" id="KW-0472">Membrane</keyword>
<keyword evidence="4 7" id="KW-0812">Transmembrane</keyword>
<evidence type="ECO:0000256" key="4">
    <source>
        <dbReference type="ARBA" id="ARBA00022692"/>
    </source>
</evidence>
<dbReference type="Pfam" id="PF00083">
    <property type="entry name" value="Sugar_tr"/>
    <property type="match status" value="2"/>
</dbReference>
<keyword evidence="5 7" id="KW-1133">Transmembrane helix</keyword>